<proteinExistence type="predicted"/>
<evidence type="ECO:0000313" key="1">
    <source>
        <dbReference type="EMBL" id="KKL74257.1"/>
    </source>
</evidence>
<organism evidence="1">
    <name type="scientific">marine sediment metagenome</name>
    <dbReference type="NCBI Taxonomy" id="412755"/>
    <lineage>
        <taxon>unclassified sequences</taxon>
        <taxon>metagenomes</taxon>
        <taxon>ecological metagenomes</taxon>
    </lineage>
</organism>
<dbReference type="EMBL" id="LAZR01024713">
    <property type="protein sequence ID" value="KKL74257.1"/>
    <property type="molecule type" value="Genomic_DNA"/>
</dbReference>
<gene>
    <name evidence="1" type="ORF">LCGC14_2066700</name>
</gene>
<sequence>MTKRKISRVGLDASGKIDWDDWRNCIIAFWAERRFHGKFIAAQTGLTLGQVYGRCHRYGIRLRDARDGAGADSEALTAQYSVGNINRANKRVILTNFPDPTEYED</sequence>
<accession>A0A0F9HGN8</accession>
<dbReference type="AlphaFoldDB" id="A0A0F9HGN8"/>
<reference evidence="1" key="1">
    <citation type="journal article" date="2015" name="Nature">
        <title>Complex archaea that bridge the gap between prokaryotes and eukaryotes.</title>
        <authorList>
            <person name="Spang A."/>
            <person name="Saw J.H."/>
            <person name="Jorgensen S.L."/>
            <person name="Zaremba-Niedzwiedzka K."/>
            <person name="Martijn J."/>
            <person name="Lind A.E."/>
            <person name="van Eijk R."/>
            <person name="Schleper C."/>
            <person name="Guy L."/>
            <person name="Ettema T.J."/>
        </authorList>
    </citation>
    <scope>NUCLEOTIDE SEQUENCE</scope>
</reference>
<protein>
    <submittedName>
        <fullName evidence="1">Uncharacterized protein</fullName>
    </submittedName>
</protein>
<name>A0A0F9HGN8_9ZZZZ</name>
<comment type="caution">
    <text evidence="1">The sequence shown here is derived from an EMBL/GenBank/DDBJ whole genome shotgun (WGS) entry which is preliminary data.</text>
</comment>